<dbReference type="GO" id="GO:1990904">
    <property type="term" value="C:ribonucleoprotein complex"/>
    <property type="evidence" value="ECO:0007669"/>
    <property type="project" value="UniProtKB-KW"/>
</dbReference>
<name>A0A8S2NT38_9BILA</name>
<dbReference type="EMBL" id="CAJOBJ010004949">
    <property type="protein sequence ID" value="CAF4016516.1"/>
    <property type="molecule type" value="Genomic_DNA"/>
</dbReference>
<organism evidence="4 5">
    <name type="scientific">Rotaria magnacalcarata</name>
    <dbReference type="NCBI Taxonomy" id="392030"/>
    <lineage>
        <taxon>Eukaryota</taxon>
        <taxon>Metazoa</taxon>
        <taxon>Spiralia</taxon>
        <taxon>Gnathifera</taxon>
        <taxon>Rotifera</taxon>
        <taxon>Eurotatoria</taxon>
        <taxon>Bdelloidea</taxon>
        <taxon>Philodinida</taxon>
        <taxon>Philodinidae</taxon>
        <taxon>Rotaria</taxon>
    </lineage>
</organism>
<evidence type="ECO:0000313" key="5">
    <source>
        <dbReference type="Proteomes" id="UP000681720"/>
    </source>
</evidence>
<sequence length="424" mass="50322">MDNEYHHPLLYKHASITLFESYVAIEKFIIDTRLSFIDQYKLFDLLKKLLPNEDNKLTNQGFLSWLVWRVDHHEERRQENNEAVQDKRSHNDRIISENVSTNKRLKTNQTSQIDEHNDACLTQYAERQLDQNTNGPSDIQQQIDRLQSIVLRLASNIDTINQQSDTTHSPIVYAESNIKHEQMEDNEPSELEIEEDHDDETSDHNHFFNFPASTSTNVSFPPNPMSTKTIMYNGRNMMKHLRPRTTLTSFARHIASDLFSREEIMAKLHVDHNNERDIFLRHCICTAWNLTEQELYSVWPKIRNALLQLRRDAIAGKCIRMNKKMKQQEQDSNLHHFLFKKKQEIENLPYIIKILSKSGRQLLVNCESQATGHRVMRIRDRTQEKLEFLHMDPWLDQEVLYKETRKIKTLEKRNIREIHLSRLT</sequence>
<dbReference type="GO" id="GO:0005840">
    <property type="term" value="C:ribosome"/>
    <property type="evidence" value="ECO:0007669"/>
    <property type="project" value="UniProtKB-KW"/>
</dbReference>
<dbReference type="Gene3D" id="2.20.28.120">
    <property type="entry name" value="Ribosomal protein L33"/>
    <property type="match status" value="1"/>
</dbReference>
<dbReference type="PANTHER" id="PTHR47037">
    <property type="entry name" value="39S RIBOSOMAL PROTEIN L33, MITOCHONDRIAL"/>
    <property type="match status" value="1"/>
</dbReference>
<dbReference type="AlphaFoldDB" id="A0A8S2NT38"/>
<dbReference type="InterPro" id="IPR052008">
    <property type="entry name" value="Mitoribosomal_protein_bL33"/>
</dbReference>
<comment type="similarity">
    <text evidence="1">Belongs to the bacterial ribosomal protein bL33 family.</text>
</comment>
<keyword evidence="3" id="KW-0687">Ribonucleoprotein</keyword>
<gene>
    <name evidence="4" type="ORF">GIL414_LOCUS12614</name>
</gene>
<reference evidence="4" key="1">
    <citation type="submission" date="2021-02" db="EMBL/GenBank/DDBJ databases">
        <authorList>
            <person name="Nowell W R."/>
        </authorList>
    </citation>
    <scope>NUCLEOTIDE SEQUENCE</scope>
</reference>
<protein>
    <submittedName>
        <fullName evidence="4">Uncharacterized protein</fullName>
    </submittedName>
</protein>
<dbReference type="GO" id="GO:0005739">
    <property type="term" value="C:mitochondrion"/>
    <property type="evidence" value="ECO:0007669"/>
    <property type="project" value="TreeGrafter"/>
</dbReference>
<evidence type="ECO:0000313" key="4">
    <source>
        <dbReference type="EMBL" id="CAF4016516.1"/>
    </source>
</evidence>
<evidence type="ECO:0000256" key="3">
    <source>
        <dbReference type="ARBA" id="ARBA00023274"/>
    </source>
</evidence>
<proteinExistence type="inferred from homology"/>
<keyword evidence="2" id="KW-0689">Ribosomal protein</keyword>
<evidence type="ECO:0000256" key="2">
    <source>
        <dbReference type="ARBA" id="ARBA00022980"/>
    </source>
</evidence>
<comment type="caution">
    <text evidence="4">The sequence shown here is derived from an EMBL/GenBank/DDBJ whole genome shotgun (WGS) entry which is preliminary data.</text>
</comment>
<accession>A0A8S2NT38</accession>
<dbReference type="Proteomes" id="UP000681720">
    <property type="component" value="Unassembled WGS sequence"/>
</dbReference>
<dbReference type="InterPro" id="IPR038584">
    <property type="entry name" value="Ribosomal_bL33_sf"/>
</dbReference>
<dbReference type="PANTHER" id="PTHR47037:SF1">
    <property type="entry name" value="LARGE RIBOSOMAL SUBUNIT PROTEIN BL33M"/>
    <property type="match status" value="1"/>
</dbReference>
<evidence type="ECO:0000256" key="1">
    <source>
        <dbReference type="ARBA" id="ARBA00007596"/>
    </source>
</evidence>